<feature type="compositionally biased region" description="Basic and acidic residues" evidence="1">
    <location>
        <begin position="44"/>
        <end position="59"/>
    </location>
</feature>
<name>A0ABN7V9E0_GIGMA</name>
<reference evidence="2 3" key="1">
    <citation type="submission" date="2021-06" db="EMBL/GenBank/DDBJ databases">
        <authorList>
            <person name="Kallberg Y."/>
            <person name="Tangrot J."/>
            <person name="Rosling A."/>
        </authorList>
    </citation>
    <scope>NUCLEOTIDE SEQUENCE [LARGE SCALE GENOMIC DNA]</scope>
    <source>
        <strain evidence="2 3">120-4 pot B 10/14</strain>
    </source>
</reference>
<keyword evidence="3" id="KW-1185">Reference proteome</keyword>
<evidence type="ECO:0000256" key="1">
    <source>
        <dbReference type="SAM" id="MobiDB-lite"/>
    </source>
</evidence>
<proteinExistence type="predicted"/>
<protein>
    <submittedName>
        <fullName evidence="2">986_t:CDS:1</fullName>
    </submittedName>
</protein>
<evidence type="ECO:0000313" key="3">
    <source>
        <dbReference type="Proteomes" id="UP000789901"/>
    </source>
</evidence>
<dbReference type="EMBL" id="CAJVQB010010400">
    <property type="protein sequence ID" value="CAG8739509.1"/>
    <property type="molecule type" value="Genomic_DNA"/>
</dbReference>
<dbReference type="Proteomes" id="UP000789901">
    <property type="component" value="Unassembled WGS sequence"/>
</dbReference>
<feature type="region of interest" description="Disordered" evidence="1">
    <location>
        <begin position="1"/>
        <end position="21"/>
    </location>
</feature>
<accession>A0ABN7V9E0</accession>
<gene>
    <name evidence="2" type="ORF">GMARGA_LOCUS15230</name>
</gene>
<feature type="compositionally biased region" description="Basic and acidic residues" evidence="1">
    <location>
        <begin position="10"/>
        <end position="21"/>
    </location>
</feature>
<evidence type="ECO:0000313" key="2">
    <source>
        <dbReference type="EMBL" id="CAG8739509.1"/>
    </source>
</evidence>
<sequence length="201" mass="23201">MNTNTQAIQETDHEQPSETFHERKNHFAREAHARRIANETIEDAEQRQKESAEQTEMQRKKQKNAKHKVTKAAHCENYNTNDVTPHNIGRMNALCPECKALYWIGEKGTVQLLPVIFPPPLLQILLMDESVQAREFRKKIQIYNSVLAFTSMAHEKILLSNDNLDNIYKDELITNDHEQLLLTSDNLDNIHEDDSITDGTP</sequence>
<comment type="caution">
    <text evidence="2">The sequence shown here is derived from an EMBL/GenBank/DDBJ whole genome shotgun (WGS) entry which is preliminary data.</text>
</comment>
<organism evidence="2 3">
    <name type="scientific">Gigaspora margarita</name>
    <dbReference type="NCBI Taxonomy" id="4874"/>
    <lineage>
        <taxon>Eukaryota</taxon>
        <taxon>Fungi</taxon>
        <taxon>Fungi incertae sedis</taxon>
        <taxon>Mucoromycota</taxon>
        <taxon>Glomeromycotina</taxon>
        <taxon>Glomeromycetes</taxon>
        <taxon>Diversisporales</taxon>
        <taxon>Gigasporaceae</taxon>
        <taxon>Gigaspora</taxon>
    </lineage>
</organism>
<feature type="region of interest" description="Disordered" evidence="1">
    <location>
        <begin position="39"/>
        <end position="68"/>
    </location>
</feature>